<organism evidence="2">
    <name type="scientific">Phaffia rhodozyma</name>
    <name type="common">Yeast</name>
    <name type="synonym">Xanthophyllomyces dendrorhous</name>
    <dbReference type="NCBI Taxonomy" id="264483"/>
    <lineage>
        <taxon>Eukaryota</taxon>
        <taxon>Fungi</taxon>
        <taxon>Dikarya</taxon>
        <taxon>Basidiomycota</taxon>
        <taxon>Agaricomycotina</taxon>
        <taxon>Tremellomycetes</taxon>
        <taxon>Cystofilobasidiales</taxon>
        <taxon>Mrakiaceae</taxon>
        <taxon>Phaffia</taxon>
    </lineage>
</organism>
<evidence type="ECO:0000259" key="1">
    <source>
        <dbReference type="Pfam" id="PF01738"/>
    </source>
</evidence>
<accession>A0A0F7SFZ4</accession>
<dbReference type="Pfam" id="PF01738">
    <property type="entry name" value="DLH"/>
    <property type="match status" value="1"/>
</dbReference>
<dbReference type="InterPro" id="IPR029058">
    <property type="entry name" value="AB_hydrolase_fold"/>
</dbReference>
<dbReference type="PANTHER" id="PTHR17630:SF44">
    <property type="entry name" value="PROTEIN AIM2"/>
    <property type="match status" value="1"/>
</dbReference>
<dbReference type="AlphaFoldDB" id="A0A0F7SFZ4"/>
<dbReference type="GO" id="GO:0016787">
    <property type="term" value="F:hydrolase activity"/>
    <property type="evidence" value="ECO:0007669"/>
    <property type="project" value="UniProtKB-KW"/>
</dbReference>
<dbReference type="EMBL" id="LN483116">
    <property type="protein sequence ID" value="CDZ96174.1"/>
    <property type="molecule type" value="Genomic_DNA"/>
</dbReference>
<proteinExistence type="predicted"/>
<feature type="domain" description="Dienelactone hydrolase" evidence="1">
    <location>
        <begin position="30"/>
        <end position="271"/>
    </location>
</feature>
<sequence>MSGELKECCVSGHIHSGTPGGQATTVYGLPTYIANPKGGSKEKTVMIIPDIFGWETTNIRLVADEWAAKGYRTLIPDIFAGDSVPLDLLTTIPNLRDREKKTLADKAIDTVKLGATFGPWTFTHRDSVILPIINDYLKAVRADPEVKKIVAVGFCFGGRHAILAADKDGVIDAAVAYHPSQVSVPSEINAIMKPTFIAVGDEDDMVPMSQVEQIKQIIQERKETNHSEGLDLKLYHKAVHGFAVRGDLTDDHELKTKEDAFKDALEFLDKVL</sequence>
<dbReference type="SUPFAM" id="SSF53474">
    <property type="entry name" value="alpha/beta-Hydrolases"/>
    <property type="match status" value="1"/>
</dbReference>
<keyword evidence="2" id="KW-0378">Hydrolase</keyword>
<dbReference type="Gene3D" id="3.40.50.1820">
    <property type="entry name" value="alpha/beta hydrolase"/>
    <property type="match status" value="1"/>
</dbReference>
<protein>
    <submittedName>
        <fullName evidence="2">Predicted hydrolase related to dienelactone hydrolase</fullName>
    </submittedName>
</protein>
<dbReference type="PANTHER" id="PTHR17630">
    <property type="entry name" value="DIENELACTONE HYDROLASE"/>
    <property type="match status" value="1"/>
</dbReference>
<dbReference type="InterPro" id="IPR002925">
    <property type="entry name" value="Dienelactn_hydro"/>
</dbReference>
<reference evidence="2" key="1">
    <citation type="submission" date="2014-08" db="EMBL/GenBank/DDBJ databases">
        <authorList>
            <person name="Sharma Rahul"/>
            <person name="Thines Marco"/>
        </authorList>
    </citation>
    <scope>NUCLEOTIDE SEQUENCE</scope>
</reference>
<name>A0A0F7SFZ4_PHARH</name>
<evidence type="ECO:0000313" key="2">
    <source>
        <dbReference type="EMBL" id="CDZ96174.1"/>
    </source>
</evidence>